<gene>
    <name evidence="2" type="ORF">G2W53_003661</name>
</gene>
<comment type="caution">
    <text evidence="2">The sequence shown here is derived from an EMBL/GenBank/DDBJ whole genome shotgun (WGS) entry which is preliminary data.</text>
</comment>
<dbReference type="Proteomes" id="UP000634136">
    <property type="component" value="Unassembled WGS sequence"/>
</dbReference>
<proteinExistence type="predicted"/>
<feature type="region of interest" description="Disordered" evidence="1">
    <location>
        <begin position="19"/>
        <end position="38"/>
    </location>
</feature>
<name>A0A834XDX9_9FABA</name>
<sequence>MATWHKIKPLAHKLGESPCHMSLIGQTPSEELTHHEDT</sequence>
<accession>A0A834XDX9</accession>
<protein>
    <submittedName>
        <fullName evidence="2">Uncharacterized protein</fullName>
    </submittedName>
</protein>
<keyword evidence="3" id="KW-1185">Reference proteome</keyword>
<reference evidence="2" key="1">
    <citation type="submission" date="2020-09" db="EMBL/GenBank/DDBJ databases">
        <title>Genome-Enabled Discovery of Anthraquinone Biosynthesis in Senna tora.</title>
        <authorList>
            <person name="Kang S.-H."/>
            <person name="Pandey R.P."/>
            <person name="Lee C.-M."/>
            <person name="Sim J.-S."/>
            <person name="Jeong J.-T."/>
            <person name="Choi B.-S."/>
            <person name="Jung M."/>
            <person name="Ginzburg D."/>
            <person name="Zhao K."/>
            <person name="Won S.Y."/>
            <person name="Oh T.-J."/>
            <person name="Yu Y."/>
            <person name="Kim N.-H."/>
            <person name="Lee O.R."/>
            <person name="Lee T.-H."/>
            <person name="Bashyal P."/>
            <person name="Kim T.-S."/>
            <person name="Lee W.-H."/>
            <person name="Kawkins C."/>
            <person name="Kim C.-K."/>
            <person name="Kim J.S."/>
            <person name="Ahn B.O."/>
            <person name="Rhee S.Y."/>
            <person name="Sohng J.K."/>
        </authorList>
    </citation>
    <scope>NUCLEOTIDE SEQUENCE</scope>
    <source>
        <tissue evidence="2">Leaf</tissue>
    </source>
</reference>
<evidence type="ECO:0000313" key="2">
    <source>
        <dbReference type="EMBL" id="KAF7841363.1"/>
    </source>
</evidence>
<evidence type="ECO:0000256" key="1">
    <source>
        <dbReference type="SAM" id="MobiDB-lite"/>
    </source>
</evidence>
<dbReference type="AlphaFoldDB" id="A0A834XDX9"/>
<dbReference type="EMBL" id="JAAIUW010000002">
    <property type="protein sequence ID" value="KAF7841363.1"/>
    <property type="molecule type" value="Genomic_DNA"/>
</dbReference>
<organism evidence="2 3">
    <name type="scientific">Senna tora</name>
    <dbReference type="NCBI Taxonomy" id="362788"/>
    <lineage>
        <taxon>Eukaryota</taxon>
        <taxon>Viridiplantae</taxon>
        <taxon>Streptophyta</taxon>
        <taxon>Embryophyta</taxon>
        <taxon>Tracheophyta</taxon>
        <taxon>Spermatophyta</taxon>
        <taxon>Magnoliopsida</taxon>
        <taxon>eudicotyledons</taxon>
        <taxon>Gunneridae</taxon>
        <taxon>Pentapetalae</taxon>
        <taxon>rosids</taxon>
        <taxon>fabids</taxon>
        <taxon>Fabales</taxon>
        <taxon>Fabaceae</taxon>
        <taxon>Caesalpinioideae</taxon>
        <taxon>Cassia clade</taxon>
        <taxon>Senna</taxon>
    </lineage>
</organism>
<evidence type="ECO:0000313" key="3">
    <source>
        <dbReference type="Proteomes" id="UP000634136"/>
    </source>
</evidence>